<keyword evidence="3" id="KW-1185">Reference proteome</keyword>
<protein>
    <submittedName>
        <fullName evidence="2">Uncharacterized protein</fullName>
    </submittedName>
</protein>
<gene>
    <name evidence="2" type="ORF">WJX84_002750</name>
</gene>
<evidence type="ECO:0000313" key="2">
    <source>
        <dbReference type="EMBL" id="KAK9861288.1"/>
    </source>
</evidence>
<organism evidence="2 3">
    <name type="scientific">Apatococcus fuscideae</name>
    <dbReference type="NCBI Taxonomy" id="2026836"/>
    <lineage>
        <taxon>Eukaryota</taxon>
        <taxon>Viridiplantae</taxon>
        <taxon>Chlorophyta</taxon>
        <taxon>core chlorophytes</taxon>
        <taxon>Trebouxiophyceae</taxon>
        <taxon>Chlorellales</taxon>
        <taxon>Chlorellaceae</taxon>
        <taxon>Apatococcus</taxon>
    </lineage>
</organism>
<proteinExistence type="inferred from homology"/>
<dbReference type="GO" id="GO:0006361">
    <property type="term" value="P:transcription initiation at RNA polymerase I promoter"/>
    <property type="evidence" value="ECO:0007669"/>
    <property type="project" value="InterPro"/>
</dbReference>
<dbReference type="Pfam" id="PF05327">
    <property type="entry name" value="RRN3"/>
    <property type="match status" value="1"/>
</dbReference>
<dbReference type="PANTHER" id="PTHR12790">
    <property type="entry name" value="TRANSCRIPTION INITIATION FACTOR IA RRN3"/>
    <property type="match status" value="1"/>
</dbReference>
<comment type="similarity">
    <text evidence="1">Belongs to the RRN3 family.</text>
</comment>
<dbReference type="InterPro" id="IPR007991">
    <property type="entry name" value="RNA_pol_I_trans_ini_fac_RRN3"/>
</dbReference>
<name>A0AAW1SX58_9CHLO</name>
<reference evidence="2 3" key="1">
    <citation type="journal article" date="2024" name="Nat. Commun.">
        <title>Phylogenomics reveals the evolutionary origins of lichenization in chlorophyte algae.</title>
        <authorList>
            <person name="Puginier C."/>
            <person name="Libourel C."/>
            <person name="Otte J."/>
            <person name="Skaloud P."/>
            <person name="Haon M."/>
            <person name="Grisel S."/>
            <person name="Petersen M."/>
            <person name="Berrin J.G."/>
            <person name="Delaux P.M."/>
            <person name="Dal Grande F."/>
            <person name="Keller J."/>
        </authorList>
    </citation>
    <scope>NUCLEOTIDE SEQUENCE [LARGE SCALE GENOMIC DNA]</scope>
    <source>
        <strain evidence="2 3">SAG 2523</strain>
    </source>
</reference>
<dbReference type="AlphaFoldDB" id="A0AAW1SX58"/>
<dbReference type="EMBL" id="JALJOV010000782">
    <property type="protein sequence ID" value="KAK9861288.1"/>
    <property type="molecule type" value="Genomic_DNA"/>
</dbReference>
<accession>A0AAW1SX58</accession>
<evidence type="ECO:0000313" key="3">
    <source>
        <dbReference type="Proteomes" id="UP001485043"/>
    </source>
</evidence>
<dbReference type="GO" id="GO:0001042">
    <property type="term" value="F:RNA polymerase I core binding"/>
    <property type="evidence" value="ECO:0007669"/>
    <property type="project" value="TreeGrafter"/>
</dbReference>
<feature type="non-terminal residue" evidence="2">
    <location>
        <position position="245"/>
    </location>
</feature>
<evidence type="ECO:0000256" key="1">
    <source>
        <dbReference type="ARBA" id="ARBA00010098"/>
    </source>
</evidence>
<dbReference type="Proteomes" id="UP001485043">
    <property type="component" value="Unassembled WGS sequence"/>
</dbReference>
<comment type="caution">
    <text evidence="2">The sequence shown here is derived from an EMBL/GenBank/DDBJ whole genome shotgun (WGS) entry which is preliminary data.</text>
</comment>
<dbReference type="GO" id="GO:0005634">
    <property type="term" value="C:nucleus"/>
    <property type="evidence" value="ECO:0007669"/>
    <property type="project" value="TreeGrafter"/>
</dbReference>
<sequence length="245" mass="27070">MPMQNSSQSVIPSTFDSTYGVRLWVKQALQAKTKGTSELYNNLLQQLRDLKGEAARGQFEPILSDLLYAIIQSVSILDDQIHRALIHEIMDLSVWRNSKVIRQPLLELVTHMVVANGSMADLCMQLLVSSLFIMKPPQASEDLCTSFGWEPKPEELIIQDDVLACLRKIILLVPTAPPRLIQLAAASSPHKTAPLDVQCMYLRALASLAEGPGGATVRDGLLAAIVNQLICIDVEIKWQDIVDAM</sequence>
<dbReference type="GO" id="GO:0001181">
    <property type="term" value="F:RNA polymerase I general transcription initiation factor activity"/>
    <property type="evidence" value="ECO:0007669"/>
    <property type="project" value="InterPro"/>
</dbReference>
<dbReference type="PANTHER" id="PTHR12790:SF0">
    <property type="entry name" value="RNA POLYMERASE I-SPECIFIC TRANSCRIPTION INITIATION FACTOR RRN3-RELATED"/>
    <property type="match status" value="1"/>
</dbReference>